<evidence type="ECO:0000256" key="7">
    <source>
        <dbReference type="SAM" id="Phobius"/>
    </source>
</evidence>
<feature type="transmembrane region" description="Helical" evidence="7">
    <location>
        <begin position="148"/>
        <end position="165"/>
    </location>
</feature>
<protein>
    <submittedName>
        <fullName evidence="8">Unannotated protein</fullName>
    </submittedName>
</protein>
<dbReference type="AlphaFoldDB" id="A0A6J6NFP1"/>
<evidence type="ECO:0000256" key="6">
    <source>
        <dbReference type="ARBA" id="ARBA00023136"/>
    </source>
</evidence>
<proteinExistence type="predicted"/>
<name>A0A6J6NFP1_9ZZZZ</name>
<feature type="transmembrane region" description="Helical" evidence="7">
    <location>
        <begin position="243"/>
        <end position="261"/>
    </location>
</feature>
<reference evidence="8" key="1">
    <citation type="submission" date="2020-05" db="EMBL/GenBank/DDBJ databases">
        <authorList>
            <person name="Chiriac C."/>
            <person name="Salcher M."/>
            <person name="Ghai R."/>
            <person name="Kavagutti S V."/>
        </authorList>
    </citation>
    <scope>NUCLEOTIDE SEQUENCE</scope>
</reference>
<keyword evidence="5 7" id="KW-1133">Transmembrane helix</keyword>
<accession>A0A6J6NFP1</accession>
<comment type="subcellular location">
    <subcellularLocation>
        <location evidence="1">Cell membrane</location>
        <topology evidence="1">Multi-pass membrane protein</topology>
    </subcellularLocation>
</comment>
<keyword evidence="2" id="KW-0813">Transport</keyword>
<gene>
    <name evidence="8" type="ORF">UFOPK2310_01382</name>
</gene>
<feature type="transmembrane region" description="Helical" evidence="7">
    <location>
        <begin position="172"/>
        <end position="190"/>
    </location>
</feature>
<evidence type="ECO:0000256" key="5">
    <source>
        <dbReference type="ARBA" id="ARBA00022989"/>
    </source>
</evidence>
<dbReference type="InterPro" id="IPR052017">
    <property type="entry name" value="TSUP"/>
</dbReference>
<dbReference type="Pfam" id="PF01925">
    <property type="entry name" value="TauE"/>
    <property type="match status" value="1"/>
</dbReference>
<sequence>MDIFSIEVAGLDLLTVILLCVAAAAAGWVDAVSGGGGLLQLPALLIALPATDPATALGTNKLCSIIGTSGAAWTYLKQVKPDLRTALPMSVAAFIGSGIGASFASRIPSGTFRPLILVLLIAVWFWTLLRPQLGQVQALRWHGQRRHYVIAVIAGFVIGGYDGLFGPGTGSFLLILLVSVLGYSFLQASATAKIVNLGTNAAALIVFGITGSVIWLLGFAMGICNLIGALIGARTAINRGSGFVRAVFLVVVALLIIRLGWEAFASR</sequence>
<dbReference type="PANTHER" id="PTHR30269">
    <property type="entry name" value="TRANSMEMBRANE PROTEIN YFCA"/>
    <property type="match status" value="1"/>
</dbReference>
<keyword evidence="6 7" id="KW-0472">Membrane</keyword>
<organism evidence="8">
    <name type="scientific">freshwater metagenome</name>
    <dbReference type="NCBI Taxonomy" id="449393"/>
    <lineage>
        <taxon>unclassified sequences</taxon>
        <taxon>metagenomes</taxon>
        <taxon>ecological metagenomes</taxon>
    </lineage>
</organism>
<dbReference type="EMBL" id="CAEZWW010000203">
    <property type="protein sequence ID" value="CAB4683475.1"/>
    <property type="molecule type" value="Genomic_DNA"/>
</dbReference>
<feature type="transmembrane region" description="Helical" evidence="7">
    <location>
        <begin position="86"/>
        <end position="104"/>
    </location>
</feature>
<dbReference type="GO" id="GO:0005886">
    <property type="term" value="C:plasma membrane"/>
    <property type="evidence" value="ECO:0007669"/>
    <property type="project" value="UniProtKB-SubCell"/>
</dbReference>
<evidence type="ECO:0000256" key="3">
    <source>
        <dbReference type="ARBA" id="ARBA00022475"/>
    </source>
</evidence>
<feature type="transmembrane region" description="Helical" evidence="7">
    <location>
        <begin position="202"/>
        <end position="231"/>
    </location>
</feature>
<dbReference type="PANTHER" id="PTHR30269:SF0">
    <property type="entry name" value="MEMBRANE TRANSPORTER PROTEIN YFCA-RELATED"/>
    <property type="match status" value="1"/>
</dbReference>
<feature type="transmembrane region" description="Helical" evidence="7">
    <location>
        <begin position="111"/>
        <end position="128"/>
    </location>
</feature>
<keyword evidence="4 7" id="KW-0812">Transmembrane</keyword>
<evidence type="ECO:0000256" key="4">
    <source>
        <dbReference type="ARBA" id="ARBA00022692"/>
    </source>
</evidence>
<evidence type="ECO:0000256" key="2">
    <source>
        <dbReference type="ARBA" id="ARBA00022448"/>
    </source>
</evidence>
<evidence type="ECO:0000313" key="8">
    <source>
        <dbReference type="EMBL" id="CAB4683475.1"/>
    </source>
</evidence>
<evidence type="ECO:0000256" key="1">
    <source>
        <dbReference type="ARBA" id="ARBA00004651"/>
    </source>
</evidence>
<keyword evidence="3" id="KW-1003">Cell membrane</keyword>
<dbReference type="InterPro" id="IPR002781">
    <property type="entry name" value="TM_pro_TauE-like"/>
</dbReference>